<dbReference type="HOGENOM" id="CLU_2219442_0_0_7"/>
<protein>
    <submittedName>
        <fullName evidence="1">Uncharacterized protein</fullName>
    </submittedName>
</protein>
<dbReference type="KEGG" id="hoh:Hoch_0725"/>
<dbReference type="RefSeq" id="WP_012825978.1">
    <property type="nucleotide sequence ID" value="NC_013440.1"/>
</dbReference>
<keyword evidence="2" id="KW-1185">Reference proteome</keyword>
<dbReference type="Proteomes" id="UP000001880">
    <property type="component" value="Chromosome"/>
</dbReference>
<gene>
    <name evidence="1" type="ordered locus">Hoch_0725</name>
</gene>
<proteinExistence type="predicted"/>
<evidence type="ECO:0000313" key="1">
    <source>
        <dbReference type="EMBL" id="ACY13351.1"/>
    </source>
</evidence>
<reference evidence="1 2" key="1">
    <citation type="journal article" date="2010" name="Stand. Genomic Sci.">
        <title>Complete genome sequence of Haliangium ochraceum type strain (SMP-2).</title>
        <authorList>
            <consortium name="US DOE Joint Genome Institute (JGI-PGF)"/>
            <person name="Ivanova N."/>
            <person name="Daum C."/>
            <person name="Lang E."/>
            <person name="Abt B."/>
            <person name="Kopitz M."/>
            <person name="Saunders E."/>
            <person name="Lapidus A."/>
            <person name="Lucas S."/>
            <person name="Glavina Del Rio T."/>
            <person name="Nolan M."/>
            <person name="Tice H."/>
            <person name="Copeland A."/>
            <person name="Cheng J.F."/>
            <person name="Chen F."/>
            <person name="Bruce D."/>
            <person name="Goodwin L."/>
            <person name="Pitluck S."/>
            <person name="Mavromatis K."/>
            <person name="Pati A."/>
            <person name="Mikhailova N."/>
            <person name="Chen A."/>
            <person name="Palaniappan K."/>
            <person name="Land M."/>
            <person name="Hauser L."/>
            <person name="Chang Y.J."/>
            <person name="Jeffries C.D."/>
            <person name="Detter J.C."/>
            <person name="Brettin T."/>
            <person name="Rohde M."/>
            <person name="Goker M."/>
            <person name="Bristow J."/>
            <person name="Markowitz V."/>
            <person name="Eisen J.A."/>
            <person name="Hugenholtz P."/>
            <person name="Kyrpides N.C."/>
            <person name="Klenk H.P."/>
        </authorList>
    </citation>
    <scope>NUCLEOTIDE SEQUENCE [LARGE SCALE GENOMIC DNA]</scope>
    <source>
        <strain evidence="2">DSM 14365 / CIP 107738 / JCM 11303 / AJ 13395 / SMP-2</strain>
    </source>
</reference>
<accession>D0LMY0</accession>
<evidence type="ECO:0000313" key="2">
    <source>
        <dbReference type="Proteomes" id="UP000001880"/>
    </source>
</evidence>
<name>D0LMY0_HALO1</name>
<organism evidence="1 2">
    <name type="scientific">Haliangium ochraceum (strain DSM 14365 / JCM 11303 / SMP-2)</name>
    <dbReference type="NCBI Taxonomy" id="502025"/>
    <lineage>
        <taxon>Bacteria</taxon>
        <taxon>Pseudomonadati</taxon>
        <taxon>Myxococcota</taxon>
        <taxon>Polyangia</taxon>
        <taxon>Haliangiales</taxon>
        <taxon>Kofleriaceae</taxon>
        <taxon>Haliangium</taxon>
    </lineage>
</organism>
<sequence length="110" mass="12406">MKTKVIGTVTTYHGSEFGCLRRSRAVLITGVYKYVEHPDYDEDAADEDDVSEFGGYITDDRVLARCGGITKYDRVEVQPWIEREGRYSFVTSDPLAVDLACFAHLTETES</sequence>
<dbReference type="STRING" id="502025.Hoch_0725"/>
<dbReference type="AlphaFoldDB" id="D0LMY0"/>
<dbReference type="OrthoDB" id="5382925at2"/>
<dbReference type="EMBL" id="CP001804">
    <property type="protein sequence ID" value="ACY13351.1"/>
    <property type="molecule type" value="Genomic_DNA"/>
</dbReference>